<dbReference type="GO" id="GO:0008270">
    <property type="term" value="F:zinc ion binding"/>
    <property type="evidence" value="ECO:0007669"/>
    <property type="project" value="UniProtKB-UniRule"/>
</dbReference>
<dbReference type="InterPro" id="IPR020629">
    <property type="entry name" value="FPG_Glyclase"/>
</dbReference>
<dbReference type="PROSITE" id="PS51066">
    <property type="entry name" value="ZF_FPG_2"/>
    <property type="match status" value="1"/>
</dbReference>
<dbReference type="PANTHER" id="PTHR22993">
    <property type="entry name" value="FORMAMIDOPYRIMIDINE-DNA GLYCOSYLASE"/>
    <property type="match status" value="1"/>
</dbReference>
<evidence type="ECO:0000256" key="9">
    <source>
        <dbReference type="ARBA" id="ARBA00023125"/>
    </source>
</evidence>
<dbReference type="InterPro" id="IPR012319">
    <property type="entry name" value="FPG_cat"/>
</dbReference>
<evidence type="ECO:0000256" key="2">
    <source>
        <dbReference type="ARBA" id="ARBA00009409"/>
    </source>
</evidence>
<comment type="similarity">
    <text evidence="2 15">Belongs to the FPG family.</text>
</comment>
<gene>
    <name evidence="15" type="primary">mutM</name>
    <name evidence="15" type="synonym">fpg</name>
    <name evidence="18" type="ORF">GGD53_003721</name>
</gene>
<sequence length="296" mass="32198">MPELPEVETVKRGLAPAMEGALIARLELRRKDLRFPFPDALADRVSGRTIIGLGRRAKYLLVDLDDGNTLISHLGMSGSFRIEENSVSATPGEFHHARSKDEKHDHVVFHLQGPDGARRVIYNDPRRFGFMDMVGRADLAAHPFFRDLGPEPTGNELGAAYLAERFRDKAQPLKSALLDQKNIAGLGNIYVCEALWRAHLSPLRAAGTLVTPGGRPKHELDLLVASIRDVIADAIAAGGSSLRDHIQADGSLGYFQHSFSVYDREGEACGTPGCGGTVARVVQAGRSTFYCAACQK</sequence>
<dbReference type="PANTHER" id="PTHR22993:SF9">
    <property type="entry name" value="FORMAMIDOPYRIMIDINE-DNA GLYCOSYLASE"/>
    <property type="match status" value="1"/>
</dbReference>
<feature type="binding site" evidence="15">
    <location>
        <position position="104"/>
    </location>
    <ligand>
        <name>DNA</name>
        <dbReference type="ChEBI" id="CHEBI:16991"/>
    </ligand>
</feature>
<name>A0A7W6MJK2_9HYPH</name>
<evidence type="ECO:0000256" key="7">
    <source>
        <dbReference type="ARBA" id="ARBA00022801"/>
    </source>
</evidence>
<dbReference type="RefSeq" id="WP_184458057.1">
    <property type="nucleotide sequence ID" value="NZ_JACIFV010000013.1"/>
</dbReference>
<keyword evidence="4 15" id="KW-0479">Metal-binding</keyword>
<keyword evidence="12 15" id="KW-0511">Multifunctional enzyme</keyword>
<protein>
    <recommendedName>
        <fullName evidence="15">Formamidopyrimidine-DNA glycosylase</fullName>
        <shortName evidence="15">Fapy-DNA glycosylase</shortName>
        <ecNumber evidence="15">3.2.2.23</ecNumber>
    </recommendedName>
    <alternativeName>
        <fullName evidence="15">DNA-(apurinic or apyrimidinic site) lyase MutM</fullName>
        <shortName evidence="15">AP lyase MutM</shortName>
        <ecNumber evidence="15">4.2.99.18</ecNumber>
    </alternativeName>
</protein>
<evidence type="ECO:0000256" key="6">
    <source>
        <dbReference type="ARBA" id="ARBA00022771"/>
    </source>
</evidence>
<keyword evidence="5 15" id="KW-0227">DNA damage</keyword>
<dbReference type="PROSITE" id="PS01242">
    <property type="entry name" value="ZF_FPG_1"/>
    <property type="match status" value="1"/>
</dbReference>
<dbReference type="SMART" id="SM00898">
    <property type="entry name" value="Fapy_DNA_glyco"/>
    <property type="match status" value="1"/>
</dbReference>
<evidence type="ECO:0000256" key="14">
    <source>
        <dbReference type="ARBA" id="ARBA00044632"/>
    </source>
</evidence>
<feature type="active site" description="Proton donor" evidence="15">
    <location>
        <position position="3"/>
    </location>
</feature>
<evidence type="ECO:0000256" key="8">
    <source>
        <dbReference type="ARBA" id="ARBA00022833"/>
    </source>
</evidence>
<dbReference type="Pfam" id="PF06827">
    <property type="entry name" value="zf-FPG_IleRS"/>
    <property type="match status" value="1"/>
</dbReference>
<dbReference type="PROSITE" id="PS51068">
    <property type="entry name" value="FPG_CAT"/>
    <property type="match status" value="1"/>
</dbReference>
<feature type="active site" description="Schiff-base intermediate with DNA" evidence="15">
    <location>
        <position position="2"/>
    </location>
</feature>
<feature type="binding site" evidence="15">
    <location>
        <position position="169"/>
    </location>
    <ligand>
        <name>DNA</name>
        <dbReference type="ChEBI" id="CHEBI:16991"/>
    </ligand>
</feature>
<evidence type="ECO:0000256" key="12">
    <source>
        <dbReference type="ARBA" id="ARBA00023268"/>
    </source>
</evidence>
<evidence type="ECO:0000256" key="10">
    <source>
        <dbReference type="ARBA" id="ARBA00023204"/>
    </source>
</evidence>
<evidence type="ECO:0000313" key="19">
    <source>
        <dbReference type="Proteomes" id="UP000524492"/>
    </source>
</evidence>
<accession>A0A7W6MJK2</accession>
<keyword evidence="13 15" id="KW-0326">Glycosidase</keyword>
<dbReference type="InterPro" id="IPR015887">
    <property type="entry name" value="DNA_glyclase_Znf_dom_DNA_BS"/>
</dbReference>
<dbReference type="InterPro" id="IPR010663">
    <property type="entry name" value="Znf_FPG/IleRS"/>
</dbReference>
<comment type="caution">
    <text evidence="18">The sequence shown here is derived from an EMBL/GenBank/DDBJ whole genome shotgun (WGS) entry which is preliminary data.</text>
</comment>
<dbReference type="EMBL" id="JACIFV010000013">
    <property type="protein sequence ID" value="MBB4193554.1"/>
    <property type="molecule type" value="Genomic_DNA"/>
</dbReference>
<comment type="cofactor">
    <cofactor evidence="15">
        <name>Zn(2+)</name>
        <dbReference type="ChEBI" id="CHEBI:29105"/>
    </cofactor>
    <text evidence="15">Binds 1 zinc ion per subunit.</text>
</comment>
<evidence type="ECO:0000256" key="4">
    <source>
        <dbReference type="ARBA" id="ARBA00022723"/>
    </source>
</evidence>
<evidence type="ECO:0000256" key="3">
    <source>
        <dbReference type="ARBA" id="ARBA00011245"/>
    </source>
</evidence>
<comment type="subunit">
    <text evidence="3 15">Monomer.</text>
</comment>
<dbReference type="Gene3D" id="1.10.8.50">
    <property type="match status" value="1"/>
</dbReference>
<dbReference type="CDD" id="cd08966">
    <property type="entry name" value="EcFpg-like_N"/>
    <property type="match status" value="1"/>
</dbReference>
<proteinExistence type="inferred from homology"/>
<dbReference type="Gene3D" id="3.20.190.10">
    <property type="entry name" value="MutM-like, N-terminal"/>
    <property type="match status" value="1"/>
</dbReference>
<dbReference type="EC" id="4.2.99.18" evidence="15"/>
<dbReference type="GO" id="GO:0006284">
    <property type="term" value="P:base-excision repair"/>
    <property type="evidence" value="ECO:0007669"/>
    <property type="project" value="InterPro"/>
</dbReference>
<evidence type="ECO:0000259" key="16">
    <source>
        <dbReference type="PROSITE" id="PS51066"/>
    </source>
</evidence>
<evidence type="ECO:0000313" key="18">
    <source>
        <dbReference type="EMBL" id="MBB4193554.1"/>
    </source>
</evidence>
<keyword evidence="8 15" id="KW-0862">Zinc</keyword>
<organism evidence="18 19">
    <name type="scientific">Rhizobium aethiopicum</name>
    <dbReference type="NCBI Taxonomy" id="1138170"/>
    <lineage>
        <taxon>Bacteria</taxon>
        <taxon>Pseudomonadati</taxon>
        <taxon>Pseudomonadota</taxon>
        <taxon>Alphaproteobacteria</taxon>
        <taxon>Hyphomicrobiales</taxon>
        <taxon>Rhizobiaceae</taxon>
        <taxon>Rhizobium/Agrobacterium group</taxon>
        <taxon>Rhizobium</taxon>
    </lineage>
</organism>
<dbReference type="GO" id="GO:0140078">
    <property type="term" value="F:class I DNA-(apurinic or apyrimidinic site) endonuclease activity"/>
    <property type="evidence" value="ECO:0007669"/>
    <property type="project" value="UniProtKB-EC"/>
</dbReference>
<keyword evidence="19" id="KW-1185">Reference proteome</keyword>
<dbReference type="FunFam" id="1.10.8.50:FF:000003">
    <property type="entry name" value="Formamidopyrimidine-DNA glycosylase"/>
    <property type="match status" value="1"/>
</dbReference>
<keyword evidence="6 15" id="KW-0863">Zinc-finger</keyword>
<evidence type="ECO:0000256" key="13">
    <source>
        <dbReference type="ARBA" id="ARBA00023295"/>
    </source>
</evidence>
<keyword evidence="7 15" id="KW-0378">Hydrolase</keyword>
<keyword evidence="10 15" id="KW-0234">DNA repair</keyword>
<dbReference type="AlphaFoldDB" id="A0A7W6MJK2"/>
<feature type="active site" description="Proton donor; for beta-elimination activity" evidence="15">
    <location>
        <position position="58"/>
    </location>
</feature>
<dbReference type="InterPro" id="IPR000214">
    <property type="entry name" value="Znf_DNA_glyclase/AP_lyase"/>
</dbReference>
<evidence type="ECO:0000256" key="11">
    <source>
        <dbReference type="ARBA" id="ARBA00023239"/>
    </source>
</evidence>
<evidence type="ECO:0000256" key="5">
    <source>
        <dbReference type="ARBA" id="ARBA00022763"/>
    </source>
</evidence>
<feature type="domain" description="FPG-type" evidence="16">
    <location>
        <begin position="260"/>
        <end position="296"/>
    </location>
</feature>
<feature type="binding site" evidence="15">
    <location>
        <position position="126"/>
    </location>
    <ligand>
        <name>DNA</name>
        <dbReference type="ChEBI" id="CHEBI:16991"/>
    </ligand>
</feature>
<dbReference type="InterPro" id="IPR010979">
    <property type="entry name" value="Ribosomal_uS13-like_H2TH"/>
</dbReference>
<dbReference type="InterPro" id="IPR035937">
    <property type="entry name" value="FPG_N"/>
</dbReference>
<dbReference type="SUPFAM" id="SSF57716">
    <property type="entry name" value="Glucocorticoid receptor-like (DNA-binding domain)"/>
    <property type="match status" value="1"/>
</dbReference>
<dbReference type="SMART" id="SM01232">
    <property type="entry name" value="H2TH"/>
    <property type="match status" value="1"/>
</dbReference>
<dbReference type="Proteomes" id="UP000524492">
    <property type="component" value="Unassembled WGS sequence"/>
</dbReference>
<dbReference type="Pfam" id="PF06831">
    <property type="entry name" value="H2TH"/>
    <property type="match status" value="1"/>
</dbReference>
<feature type="domain" description="Formamidopyrimidine-DNA glycosylase catalytic" evidence="17">
    <location>
        <begin position="2"/>
        <end position="129"/>
    </location>
</feature>
<dbReference type="SUPFAM" id="SSF81624">
    <property type="entry name" value="N-terminal domain of MutM-like DNA repair proteins"/>
    <property type="match status" value="1"/>
</dbReference>
<keyword evidence="9 15" id="KW-0238">DNA-binding</keyword>
<feature type="active site" description="Proton donor; for delta-elimination activity" evidence="15">
    <location>
        <position position="286"/>
    </location>
</feature>
<keyword evidence="11 15" id="KW-0456">Lyase</keyword>
<dbReference type="NCBIfam" id="NF002211">
    <property type="entry name" value="PRK01103.1"/>
    <property type="match status" value="1"/>
</dbReference>
<evidence type="ECO:0000259" key="17">
    <source>
        <dbReference type="PROSITE" id="PS51068"/>
    </source>
</evidence>
<evidence type="ECO:0000256" key="1">
    <source>
        <dbReference type="ARBA" id="ARBA00001668"/>
    </source>
</evidence>
<comment type="function">
    <text evidence="15">Involved in base excision repair of DNA damaged by oxidation or by mutagenic agents. Acts as DNA glycosylase that recognizes and removes damaged bases. Has a preference for oxidized purines, such as 7,8-dihydro-8-oxoguanine (8-oxoG). Has AP (apurinic/apyrimidinic) lyase activity and introduces nicks in the DNA strand. Cleaves the DNA backbone by beta-delta elimination to generate a single-strand break at the site of the removed base with both 3'- and 5'-phosphates.</text>
</comment>
<dbReference type="InterPro" id="IPR015886">
    <property type="entry name" value="H2TH_FPG"/>
</dbReference>
<reference evidence="18 19" key="1">
    <citation type="submission" date="2020-08" db="EMBL/GenBank/DDBJ databases">
        <title>Genomic Encyclopedia of Type Strains, Phase IV (KMG-V): Genome sequencing to study the core and pangenomes of soil and plant-associated prokaryotes.</title>
        <authorList>
            <person name="Whitman W."/>
        </authorList>
    </citation>
    <scope>NUCLEOTIDE SEQUENCE [LARGE SCALE GENOMIC DNA]</scope>
    <source>
        <strain evidence="18 19">SEMIA 4074</strain>
    </source>
</reference>
<dbReference type="NCBIfam" id="TIGR00577">
    <property type="entry name" value="fpg"/>
    <property type="match status" value="1"/>
</dbReference>
<dbReference type="HAMAP" id="MF_00103">
    <property type="entry name" value="Fapy_DNA_glycosyl"/>
    <property type="match status" value="1"/>
</dbReference>
<dbReference type="SUPFAM" id="SSF46946">
    <property type="entry name" value="S13-like H2TH domain"/>
    <property type="match status" value="1"/>
</dbReference>
<comment type="catalytic activity">
    <reaction evidence="14 15">
        <text>2'-deoxyribonucleotide-(2'-deoxyribose 5'-phosphate)-2'-deoxyribonucleotide-DNA = a 3'-end 2'-deoxyribonucleotide-(2,3-dehydro-2,3-deoxyribose 5'-phosphate)-DNA + a 5'-end 5'-phospho-2'-deoxyribonucleoside-DNA + H(+)</text>
        <dbReference type="Rhea" id="RHEA:66592"/>
        <dbReference type="Rhea" id="RHEA-COMP:13180"/>
        <dbReference type="Rhea" id="RHEA-COMP:16897"/>
        <dbReference type="Rhea" id="RHEA-COMP:17067"/>
        <dbReference type="ChEBI" id="CHEBI:15378"/>
        <dbReference type="ChEBI" id="CHEBI:136412"/>
        <dbReference type="ChEBI" id="CHEBI:157695"/>
        <dbReference type="ChEBI" id="CHEBI:167181"/>
        <dbReference type="EC" id="4.2.99.18"/>
    </reaction>
</comment>
<dbReference type="GO" id="GO:0034039">
    <property type="term" value="F:8-oxo-7,8-dihydroguanine DNA N-glycosylase activity"/>
    <property type="evidence" value="ECO:0007669"/>
    <property type="project" value="TreeGrafter"/>
</dbReference>
<dbReference type="Pfam" id="PF01149">
    <property type="entry name" value="Fapy_DNA_glyco"/>
    <property type="match status" value="1"/>
</dbReference>
<evidence type="ECO:0000256" key="15">
    <source>
        <dbReference type="HAMAP-Rule" id="MF_00103"/>
    </source>
</evidence>
<dbReference type="EC" id="3.2.2.23" evidence="15"/>
<dbReference type="GO" id="GO:0003684">
    <property type="term" value="F:damaged DNA binding"/>
    <property type="evidence" value="ECO:0007669"/>
    <property type="project" value="InterPro"/>
</dbReference>
<comment type="catalytic activity">
    <reaction evidence="1 15">
        <text>Hydrolysis of DNA containing ring-opened 7-methylguanine residues, releasing 2,6-diamino-4-hydroxy-5-(N-methyl)formamidopyrimidine.</text>
        <dbReference type="EC" id="3.2.2.23"/>
    </reaction>
</comment>